<keyword evidence="2" id="KW-0732">Signal</keyword>
<evidence type="ECO:0000256" key="1">
    <source>
        <dbReference type="SAM" id="Phobius"/>
    </source>
</evidence>
<proteinExistence type="predicted"/>
<evidence type="ECO:0000256" key="2">
    <source>
        <dbReference type="SAM" id="SignalP"/>
    </source>
</evidence>
<dbReference type="EMBL" id="JAFEUO010000003">
    <property type="protein sequence ID" value="MBM7083297.1"/>
    <property type="molecule type" value="Genomic_DNA"/>
</dbReference>
<reference evidence="3 4" key="1">
    <citation type="submission" date="2021-02" db="EMBL/GenBank/DDBJ databases">
        <authorList>
            <person name="Lee D.-H."/>
        </authorList>
    </citation>
    <scope>NUCLEOTIDE SEQUENCE [LARGE SCALE GENOMIC DNA]</scope>
    <source>
        <strain evidence="3 4">MMS20-R2-29</strain>
    </source>
</reference>
<protein>
    <submittedName>
        <fullName evidence="3">LPXTG cell wall anchor domain-containing protein</fullName>
    </submittedName>
</protein>
<dbReference type="NCBIfam" id="TIGR01167">
    <property type="entry name" value="LPXTG_anchor"/>
    <property type="match status" value="1"/>
</dbReference>
<feature type="chain" id="PRO_5045919289" evidence="2">
    <location>
        <begin position="30"/>
        <end position="516"/>
    </location>
</feature>
<gene>
    <name evidence="3" type="ORF">JQN84_12285</name>
</gene>
<organism evidence="3 4">
    <name type="scientific">Micromonospora humidisoli</name>
    <dbReference type="NCBI Taxonomy" id="2807622"/>
    <lineage>
        <taxon>Bacteria</taxon>
        <taxon>Bacillati</taxon>
        <taxon>Actinomycetota</taxon>
        <taxon>Actinomycetes</taxon>
        <taxon>Micromonosporales</taxon>
        <taxon>Micromonosporaceae</taxon>
        <taxon>Micromonospora</taxon>
    </lineage>
</organism>
<evidence type="ECO:0000313" key="3">
    <source>
        <dbReference type="EMBL" id="MBM7083297.1"/>
    </source>
</evidence>
<keyword evidence="4" id="KW-1185">Reference proteome</keyword>
<dbReference type="Proteomes" id="UP000809587">
    <property type="component" value="Unassembled WGS sequence"/>
</dbReference>
<feature type="transmembrane region" description="Helical" evidence="1">
    <location>
        <begin position="485"/>
        <end position="507"/>
    </location>
</feature>
<comment type="caution">
    <text evidence="3">The sequence shown here is derived from an EMBL/GenBank/DDBJ whole genome shotgun (WGS) entry which is preliminary data.</text>
</comment>
<name>A0ABS2J9W7_9ACTN</name>
<accession>A0ABS2J9W7</accession>
<dbReference type="RefSeq" id="WP_204958496.1">
    <property type="nucleotide sequence ID" value="NZ_JAFEUO010000003.1"/>
</dbReference>
<feature type="signal peptide" evidence="2">
    <location>
        <begin position="1"/>
        <end position="29"/>
    </location>
</feature>
<keyword evidence="1" id="KW-1133">Transmembrane helix</keyword>
<keyword evidence="1" id="KW-0812">Transmembrane</keyword>
<evidence type="ECO:0000313" key="4">
    <source>
        <dbReference type="Proteomes" id="UP000809587"/>
    </source>
</evidence>
<keyword evidence="1" id="KW-0472">Membrane</keyword>
<sequence length="516" mass="55077">MLRHHLRRWFGIFVAVGVFVGTAATPAVAAGAVVSTAATPTAAGEVKIESRDLLIAPGHSTSGQVRIDITYLAEGQPFHLDLDLSELDRIGRLTTSGDGWSCAQPDEHLSCTAKRGKAARSNEFPTLFFQIDARSDAPLDTRVALRFDVTSPAANGTRTTTVTVVEGVDLQTAPKAELSVEPGDLLGVTSTVRNAGPGPERGVVLTMNPDWLLTYRDNFRNCRWTEGAPLVCHFDTELEPGVTYRLSDPLPFRVNRIARSGLVLTNRLQWWTSDDWALVEKDPTAPKPPDTPGTGIELRLVAQPPAARTDPAVRNSWTDVQVTITGDRTADAAAVGDEARVRVGDRVKMTIGFHNLGPTTVETWRESPLVQVDIPDGLTVVDIVWNCYPATDGKWNGGDTGEPGARSYGCGGAGDFAGPGETLSYELTLRVERLPRRTAGAVTIALDGDTNPRNDRAEIVFLRAADGSGGGDPDDGGSLPITGNVVSSTVALGGLLLAAGLGGYLLARRRRTRFVA</sequence>